<feature type="transmembrane region" description="Helical" evidence="12">
    <location>
        <begin position="59"/>
        <end position="80"/>
    </location>
</feature>
<evidence type="ECO:0000256" key="1">
    <source>
        <dbReference type="ARBA" id="ARBA00004141"/>
    </source>
</evidence>
<keyword evidence="13" id="KW-0002">3D-structure</keyword>
<evidence type="ECO:0000256" key="11">
    <source>
        <dbReference type="SAM" id="MobiDB-lite"/>
    </source>
</evidence>
<dbReference type="GO" id="GO:0007602">
    <property type="term" value="P:phototransduction"/>
    <property type="evidence" value="ECO:0007669"/>
    <property type="project" value="UniProtKB-KW"/>
</dbReference>
<evidence type="ECO:0000256" key="6">
    <source>
        <dbReference type="ARBA" id="ARBA00022925"/>
    </source>
</evidence>
<keyword evidence="4" id="KW-0716">Sensory transduction</keyword>
<evidence type="ECO:0000256" key="7">
    <source>
        <dbReference type="ARBA" id="ARBA00022989"/>
    </source>
</evidence>
<keyword evidence="3" id="KW-0600">Photoreceptor protein</keyword>
<evidence type="ECO:0000256" key="9">
    <source>
        <dbReference type="ARBA" id="ARBA00023136"/>
    </source>
</evidence>
<reference evidence="13" key="1">
    <citation type="submission" date="2023-11" db="PDB data bank">
        <title>CryoRhodopsins: a new clade of microbial rhodopsins from cold environments.</title>
        <authorList>
            <person name="Lamm G.H.U."/>
            <person name="Marin E."/>
            <person name="Guskov A."/>
            <person name="Kovalev K."/>
        </authorList>
    </citation>
    <scope>X-RAY CRYSTALLOGRAPHY (2.46 ANGSTROMS)</scope>
</reference>
<evidence type="ECO:0000256" key="4">
    <source>
        <dbReference type="ARBA" id="ARBA00022606"/>
    </source>
</evidence>
<feature type="transmembrane region" description="Helical" evidence="12">
    <location>
        <begin position="131"/>
        <end position="151"/>
    </location>
</feature>
<dbReference type="GO" id="GO:0016020">
    <property type="term" value="C:membrane"/>
    <property type="evidence" value="ECO:0007669"/>
    <property type="project" value="UniProtKB-SubCell"/>
</dbReference>
<proteinExistence type="evidence at protein level"/>
<comment type="similarity">
    <text evidence="2">Belongs to the archaeal/bacterial/fungal opsin family.</text>
</comment>
<dbReference type="Pfam" id="PF01036">
    <property type="entry name" value="Bac_rhodopsin"/>
    <property type="match status" value="1"/>
</dbReference>
<evidence type="ECO:0000256" key="2">
    <source>
        <dbReference type="ARBA" id="ARBA00008130"/>
    </source>
</evidence>
<keyword evidence="8" id="KW-0157">Chromophore</keyword>
<keyword evidence="6" id="KW-0681">Retinal protein</keyword>
<dbReference type="GO" id="GO:0009881">
    <property type="term" value="F:photoreceptor activity"/>
    <property type="evidence" value="ECO:0007669"/>
    <property type="project" value="UniProtKB-KW"/>
</dbReference>
<dbReference type="AlphaFoldDB" id="A0ABF7PQ03"/>
<dbReference type="PDB" id="8R96">
    <property type="method" value="X-ray"/>
    <property type="resolution" value="2.46 A"/>
    <property type="chains" value="A/B/C/D/E=1-327"/>
</dbReference>
<keyword evidence="7 12" id="KW-1133">Transmembrane helix</keyword>
<feature type="transmembrane region" description="Helical" evidence="12">
    <location>
        <begin position="157"/>
        <end position="179"/>
    </location>
</feature>
<organism evidence="13">
    <name type="scientific">Subtercola endophyticus</name>
    <dbReference type="NCBI Taxonomy" id="2895559"/>
    <lineage>
        <taxon>Bacteria</taxon>
        <taxon>Bacillati</taxon>
        <taxon>Actinomycetota</taxon>
        <taxon>Actinomycetes</taxon>
        <taxon>Micrococcales</taxon>
        <taxon>Microbacteriaceae</taxon>
        <taxon>Subtercola</taxon>
    </lineage>
</organism>
<evidence type="ECO:0000256" key="3">
    <source>
        <dbReference type="ARBA" id="ARBA00022543"/>
    </source>
</evidence>
<dbReference type="PANTHER" id="PTHR28286:SF2">
    <property type="entry name" value="BACTERIORHODOPSIN _OPSIN, NOPA (EUROFUNG)"/>
    <property type="match status" value="1"/>
</dbReference>
<dbReference type="PANTHER" id="PTHR28286">
    <property type="match status" value="1"/>
</dbReference>
<comment type="subcellular location">
    <subcellularLocation>
        <location evidence="1">Membrane</location>
        <topology evidence="1">Multi-pass membrane protein</topology>
    </subcellularLocation>
</comment>
<evidence type="ECO:0000256" key="8">
    <source>
        <dbReference type="ARBA" id="ARBA00022991"/>
    </source>
</evidence>
<feature type="transmembrane region" description="Helical" evidence="12">
    <location>
        <begin position="20"/>
        <end position="38"/>
    </location>
</feature>
<dbReference type="RefSeq" id="WP_231026649.1">
    <property type="nucleotide sequence ID" value="NZ_CP087997.1"/>
</dbReference>
<evidence type="ECO:0000313" key="13">
    <source>
        <dbReference type="PDB" id="8R96"/>
    </source>
</evidence>
<keyword evidence="5 12" id="KW-0812">Transmembrane</keyword>
<feature type="transmembrane region" description="Helical" evidence="12">
    <location>
        <begin position="200"/>
        <end position="220"/>
    </location>
</feature>
<dbReference type="InterPro" id="IPR001425">
    <property type="entry name" value="Arc/bac/fun_rhodopsins"/>
</dbReference>
<keyword evidence="10" id="KW-0675">Receptor</keyword>
<feature type="transmembrane region" description="Helical" evidence="12">
    <location>
        <begin position="226"/>
        <end position="245"/>
    </location>
</feature>
<dbReference type="SMART" id="SM01021">
    <property type="entry name" value="Bac_rhodopsin"/>
    <property type="match status" value="1"/>
</dbReference>
<dbReference type="SUPFAM" id="SSF81321">
    <property type="entry name" value="Family A G protein-coupled receptor-like"/>
    <property type="match status" value="1"/>
</dbReference>
<dbReference type="Gene3D" id="1.20.1070.10">
    <property type="entry name" value="Rhodopsin 7-helix transmembrane proteins"/>
    <property type="match status" value="1"/>
</dbReference>
<evidence type="ECO:0000256" key="12">
    <source>
        <dbReference type="SAM" id="Phobius"/>
    </source>
</evidence>
<keyword evidence="9 12" id="KW-0472">Membrane</keyword>
<sequence length="327" mass="34947">MRLTNVSVPWGATLSNAEHQLIFYFLVVAALAFVAGFIRTYITRNEVGSRYRTAVSARLGMLGVALLAYILIIVAFLLGYDSTAGGWVPNDGAINIFSTRYIEWTVSVPLLTIELLAVCATLGVQARRNTAIAVTATGAMIFCGFLGAIVIDNGTNTGAFILWAVISCVFWVIANVVLIRAVRQSLPTLTPESHTMLKSAAIVLLAGWVVYPIVYFLPLFGASGGLTTTILITLTVADVIVKLGFSTQTHRVAKLRTAEDVRAGDDVHPESIWISSVKQSDAGLPREVYLAEGAAVHDRRTKPPTSAAVASPEAPLPPDSTPLDGGY</sequence>
<feature type="transmembrane region" description="Helical" evidence="12">
    <location>
        <begin position="104"/>
        <end position="124"/>
    </location>
</feature>
<protein>
    <submittedName>
        <fullName evidence="13">Cryorhodopsin</fullName>
    </submittedName>
</protein>
<name>A0ABF7PQ03_9MICO</name>
<evidence type="ECO:0000256" key="5">
    <source>
        <dbReference type="ARBA" id="ARBA00022692"/>
    </source>
</evidence>
<evidence type="ECO:0000256" key="10">
    <source>
        <dbReference type="ARBA" id="ARBA00023170"/>
    </source>
</evidence>
<accession>A0ABF7PQ03</accession>
<feature type="region of interest" description="Disordered" evidence="11">
    <location>
        <begin position="295"/>
        <end position="327"/>
    </location>
</feature>